<evidence type="ECO:0000256" key="2">
    <source>
        <dbReference type="ARBA" id="ARBA00022679"/>
    </source>
</evidence>
<dbReference type="Proteomes" id="UP001519460">
    <property type="component" value="Unassembled WGS sequence"/>
</dbReference>
<keyword evidence="7" id="KW-1185">Reference proteome</keyword>
<accession>A0ABD0LDL4</accession>
<feature type="binding site" evidence="4">
    <location>
        <position position="249"/>
    </location>
    <ligand>
        <name>Zn(2+)</name>
        <dbReference type="ChEBI" id="CHEBI:29105"/>
    </ligand>
</feature>
<evidence type="ECO:0000256" key="4">
    <source>
        <dbReference type="PROSITE-ProRule" id="PRU00333"/>
    </source>
</evidence>
<dbReference type="GO" id="GO:0032259">
    <property type="term" value="P:methylation"/>
    <property type="evidence" value="ECO:0007669"/>
    <property type="project" value="UniProtKB-KW"/>
</dbReference>
<feature type="domain" description="Hcy-binding" evidence="5">
    <location>
        <begin position="42"/>
        <end position="347"/>
    </location>
</feature>
<keyword evidence="4" id="KW-0862">Zinc</keyword>
<name>A0ABD0LDL4_9CAEN</name>
<dbReference type="InterPro" id="IPR003726">
    <property type="entry name" value="HCY_dom"/>
</dbReference>
<dbReference type="Gene3D" id="3.20.20.330">
    <property type="entry name" value="Homocysteine-binding-like domain"/>
    <property type="match status" value="1"/>
</dbReference>
<evidence type="ECO:0000256" key="1">
    <source>
        <dbReference type="ARBA" id="ARBA00022603"/>
    </source>
</evidence>
<evidence type="ECO:0000256" key="3">
    <source>
        <dbReference type="ARBA" id="ARBA00034478"/>
    </source>
</evidence>
<keyword evidence="4" id="KW-0479">Metal-binding</keyword>
<evidence type="ECO:0000313" key="6">
    <source>
        <dbReference type="EMBL" id="KAK7497313.1"/>
    </source>
</evidence>
<gene>
    <name evidence="6" type="ORF">BaRGS_00011357</name>
</gene>
<dbReference type="PANTHER" id="PTHR11103:SF18">
    <property type="entry name" value="SLR1189 PROTEIN"/>
    <property type="match status" value="1"/>
</dbReference>
<evidence type="ECO:0000259" key="5">
    <source>
        <dbReference type="PROSITE" id="PS50970"/>
    </source>
</evidence>
<dbReference type="GO" id="GO:0046872">
    <property type="term" value="F:metal ion binding"/>
    <property type="evidence" value="ECO:0007669"/>
    <property type="project" value="UniProtKB-KW"/>
</dbReference>
<comment type="cofactor">
    <cofactor evidence="4">
        <name>Zn(2+)</name>
        <dbReference type="ChEBI" id="CHEBI:29105"/>
    </cofactor>
</comment>
<feature type="binding site" evidence="4">
    <location>
        <position position="332"/>
    </location>
    <ligand>
        <name>Zn(2+)</name>
        <dbReference type="ChEBI" id="CHEBI:29105"/>
    </ligand>
</feature>
<keyword evidence="2 4" id="KW-0808">Transferase</keyword>
<sequence length="390" mass="43498">MRTEDVLSVSHSTPQFIAVLCRSRSISVALRTQRNWLNRQFVGLRQRLSDGDNVICAEGYMWELERRGYVKSGSFTPEVVLDHPERVTSLHKEFVHAGSDVVEAFTYYGHREKLRAVGRDNEMEQLNRTALSLARGVADKHDCLMAGGLSNTTIYDPDGGPANDQIRMVFREQVEWAVKAGADYIIGETFNDLGEAKLALEAIQKYGNGAPAVITLAAYFPDMTTDDVPIPQALRELEQLGADVVGLNCGRGPQTMLPLLREARKVCKGPVAALPVVFRTTPKEKTWQSLTDPMTGKHAFPLDMSPLQCSRTEIRSFAQEARDLGIQYIGLCCGNSSFYIREVAEVYGRRPPSCQYTPDIRHSMSCGEIDKMAPHVKKVNQYMHGLSLNK</sequence>
<reference evidence="6 7" key="1">
    <citation type="journal article" date="2023" name="Sci. Data">
        <title>Genome assembly of the Korean intertidal mud-creeper Batillaria attramentaria.</title>
        <authorList>
            <person name="Patra A.K."/>
            <person name="Ho P.T."/>
            <person name="Jun S."/>
            <person name="Lee S.J."/>
            <person name="Kim Y."/>
            <person name="Won Y.J."/>
        </authorList>
    </citation>
    <scope>NUCLEOTIDE SEQUENCE [LARGE SCALE GENOMIC DNA]</scope>
    <source>
        <strain evidence="6">Wonlab-2016</strain>
    </source>
</reference>
<dbReference type="PANTHER" id="PTHR11103">
    <property type="entry name" value="SLR1189 PROTEIN"/>
    <property type="match status" value="1"/>
</dbReference>
<dbReference type="InterPro" id="IPR036589">
    <property type="entry name" value="HCY_dom_sf"/>
</dbReference>
<proteinExistence type="predicted"/>
<dbReference type="Pfam" id="PF02574">
    <property type="entry name" value="S-methyl_trans"/>
    <property type="match status" value="1"/>
</dbReference>
<dbReference type="GO" id="GO:0008168">
    <property type="term" value="F:methyltransferase activity"/>
    <property type="evidence" value="ECO:0007669"/>
    <property type="project" value="UniProtKB-UniRule"/>
</dbReference>
<organism evidence="6 7">
    <name type="scientific">Batillaria attramentaria</name>
    <dbReference type="NCBI Taxonomy" id="370345"/>
    <lineage>
        <taxon>Eukaryota</taxon>
        <taxon>Metazoa</taxon>
        <taxon>Spiralia</taxon>
        <taxon>Lophotrochozoa</taxon>
        <taxon>Mollusca</taxon>
        <taxon>Gastropoda</taxon>
        <taxon>Caenogastropoda</taxon>
        <taxon>Sorbeoconcha</taxon>
        <taxon>Cerithioidea</taxon>
        <taxon>Batillariidae</taxon>
        <taxon>Batillaria</taxon>
    </lineage>
</organism>
<feature type="binding site" evidence="4">
    <location>
        <position position="333"/>
    </location>
    <ligand>
        <name>Zn(2+)</name>
        <dbReference type="ChEBI" id="CHEBI:29105"/>
    </ligand>
</feature>
<protein>
    <recommendedName>
        <fullName evidence="5">Hcy-binding domain-containing protein</fullName>
    </recommendedName>
</protein>
<dbReference type="EMBL" id="JACVVK020000059">
    <property type="protein sequence ID" value="KAK7497313.1"/>
    <property type="molecule type" value="Genomic_DNA"/>
</dbReference>
<keyword evidence="1 4" id="KW-0489">Methyltransferase</keyword>
<dbReference type="PROSITE" id="PS50970">
    <property type="entry name" value="HCY"/>
    <property type="match status" value="1"/>
</dbReference>
<dbReference type="SUPFAM" id="SSF82282">
    <property type="entry name" value="Homocysteine S-methyltransferase"/>
    <property type="match status" value="1"/>
</dbReference>
<comment type="pathway">
    <text evidence="3">Amino-acid biosynthesis; L-methionine biosynthesis via de novo pathway.</text>
</comment>
<dbReference type="AlphaFoldDB" id="A0ABD0LDL4"/>
<evidence type="ECO:0000313" key="7">
    <source>
        <dbReference type="Proteomes" id="UP001519460"/>
    </source>
</evidence>
<comment type="caution">
    <text evidence="6">The sequence shown here is derived from an EMBL/GenBank/DDBJ whole genome shotgun (WGS) entry which is preliminary data.</text>
</comment>